<sequence>MSLSHRLVVTGSTFWLLRFFFIVLAELKLAHSEDFLDFIQHTDTMLRKCSTPPLVLSVTLLFSFVSASSSVRNTTQRTGSPKPRLVGQGDDYNNFYDDPFTTKKPQKSAGSPPPLCDICKEQPESCQKLAQTLFCSCPGISGPFQRPDPPTVHSLSVESNGVVVFRWCAPASTVLYYQVYVGGKKTGHELAENRRMMKLGDVAPGTEVCVEAVNKVGSSVPGKHSCTVFEPSNSETRLITKLALIGAAVVLVLVIALVLLLWWCKRHRNARAQTANRGTAMVL</sequence>
<dbReference type="Proteomes" id="UP000606274">
    <property type="component" value="Unassembled WGS sequence"/>
</dbReference>
<organism evidence="2 3">
    <name type="scientific">Silurus meridionalis</name>
    <name type="common">Southern catfish</name>
    <name type="synonym">Silurus soldatovi meridionalis</name>
    <dbReference type="NCBI Taxonomy" id="175797"/>
    <lineage>
        <taxon>Eukaryota</taxon>
        <taxon>Metazoa</taxon>
        <taxon>Chordata</taxon>
        <taxon>Craniata</taxon>
        <taxon>Vertebrata</taxon>
        <taxon>Euteleostomi</taxon>
        <taxon>Actinopterygii</taxon>
        <taxon>Neopterygii</taxon>
        <taxon>Teleostei</taxon>
        <taxon>Ostariophysi</taxon>
        <taxon>Siluriformes</taxon>
        <taxon>Siluridae</taxon>
        <taxon>Silurus</taxon>
    </lineage>
</organism>
<feature type="transmembrane region" description="Helical" evidence="1">
    <location>
        <begin position="242"/>
        <end position="263"/>
    </location>
</feature>
<keyword evidence="1" id="KW-0472">Membrane</keyword>
<evidence type="ECO:0000313" key="2">
    <source>
        <dbReference type="EMBL" id="KAF7688913.1"/>
    </source>
</evidence>
<name>A0A8T0AC59_SILME</name>
<keyword evidence="1" id="KW-0812">Transmembrane</keyword>
<dbReference type="SUPFAM" id="SSF49265">
    <property type="entry name" value="Fibronectin type III"/>
    <property type="match status" value="1"/>
</dbReference>
<evidence type="ECO:0000256" key="1">
    <source>
        <dbReference type="SAM" id="Phobius"/>
    </source>
</evidence>
<accession>A0A8T0AC59</accession>
<protein>
    <submittedName>
        <fullName evidence="2">Uncharacterized protein</fullName>
    </submittedName>
</protein>
<keyword evidence="3" id="KW-1185">Reference proteome</keyword>
<keyword evidence="1" id="KW-1133">Transmembrane helix</keyword>
<gene>
    <name evidence="2" type="ORF">HF521_013720</name>
</gene>
<dbReference type="AlphaFoldDB" id="A0A8T0AC59"/>
<comment type="caution">
    <text evidence="2">The sequence shown here is derived from an EMBL/GenBank/DDBJ whole genome shotgun (WGS) entry which is preliminary data.</text>
</comment>
<evidence type="ECO:0000313" key="3">
    <source>
        <dbReference type="Proteomes" id="UP000606274"/>
    </source>
</evidence>
<proteinExistence type="predicted"/>
<dbReference type="InterPro" id="IPR036116">
    <property type="entry name" value="FN3_sf"/>
</dbReference>
<reference evidence="2" key="1">
    <citation type="submission" date="2020-08" db="EMBL/GenBank/DDBJ databases">
        <title>Chromosome-level assembly of Southern catfish (Silurus meridionalis) provides insights into visual adaptation to the nocturnal and benthic lifestyles.</title>
        <authorList>
            <person name="Zhang Y."/>
            <person name="Wang D."/>
            <person name="Peng Z."/>
        </authorList>
    </citation>
    <scope>NUCLEOTIDE SEQUENCE</scope>
    <source>
        <strain evidence="2">SWU-2019-XX</strain>
        <tissue evidence="2">Muscle</tissue>
    </source>
</reference>
<dbReference type="EMBL" id="JABFDY010000025">
    <property type="protein sequence ID" value="KAF7688913.1"/>
    <property type="molecule type" value="Genomic_DNA"/>
</dbReference>